<accession>A0A2D1R4H6</accession>
<protein>
    <submittedName>
        <fullName evidence="1">Uncharacterized protein</fullName>
    </submittedName>
</protein>
<dbReference type="EMBL" id="CP020925">
    <property type="protein sequence ID" value="ATP19768.1"/>
    <property type="molecule type" value="Genomic_DNA"/>
</dbReference>
<sequence length="99" mass="10815">MRIIPWQDTPQAIAILASCAIEPPAKLRHTKQFYLTSDEWLAYDESDERVTKLSVIQNEHFLAAERLGGREAARIAVGLSVDEAIDIAVAVNAGRGIAA</sequence>
<evidence type="ECO:0000313" key="2">
    <source>
        <dbReference type="Proteomes" id="UP000037029"/>
    </source>
</evidence>
<proteinExistence type="predicted"/>
<dbReference type="Proteomes" id="UP000037029">
    <property type="component" value="Chromosome"/>
</dbReference>
<dbReference type="PROSITE" id="PS51257">
    <property type="entry name" value="PROKAR_LIPOPROTEIN"/>
    <property type="match status" value="1"/>
</dbReference>
<gene>
    <name evidence="1" type="ORF">BV87_16105</name>
</gene>
<evidence type="ECO:0000313" key="1">
    <source>
        <dbReference type="EMBL" id="ATP19768.1"/>
    </source>
</evidence>
<dbReference type="AlphaFoldDB" id="A0A2D1R4H6"/>
<organism evidence="1 2">
    <name type="scientific">Sphingobium yanoikuyae</name>
    <name type="common">Sphingomonas yanoikuyae</name>
    <dbReference type="NCBI Taxonomy" id="13690"/>
    <lineage>
        <taxon>Bacteria</taxon>
        <taxon>Pseudomonadati</taxon>
        <taxon>Pseudomonadota</taxon>
        <taxon>Alphaproteobacteria</taxon>
        <taxon>Sphingomonadales</taxon>
        <taxon>Sphingomonadaceae</taxon>
        <taxon>Sphingobium</taxon>
    </lineage>
</organism>
<reference evidence="1 2" key="1">
    <citation type="submission" date="2017-04" db="EMBL/GenBank/DDBJ databases">
        <title>Characterization, genome and methylation analysis of a phthalic acid esters degrading strain Sphingobium yanoikuyae SHJ.</title>
        <authorList>
            <person name="Feng L."/>
        </authorList>
    </citation>
    <scope>NUCLEOTIDE SEQUENCE [LARGE SCALE GENOMIC DNA]</scope>
    <source>
        <strain evidence="1 2">SHJ</strain>
    </source>
</reference>
<name>A0A2D1R4H6_SPHYA</name>
<dbReference type="RefSeq" id="WP_107917597.1">
    <property type="nucleotide sequence ID" value="NZ_CP020925.1"/>
</dbReference>